<dbReference type="InterPro" id="IPR001789">
    <property type="entry name" value="Sig_transdc_resp-reg_receiver"/>
</dbReference>
<dbReference type="PROSITE" id="PS50110">
    <property type="entry name" value="RESPONSE_REGULATORY"/>
    <property type="match status" value="1"/>
</dbReference>
<proteinExistence type="predicted"/>
<evidence type="ECO:0000259" key="3">
    <source>
        <dbReference type="PROSITE" id="PS50110"/>
    </source>
</evidence>
<feature type="modified residue" description="4-aspartylphosphate" evidence="2">
    <location>
        <position position="69"/>
    </location>
</feature>
<dbReference type="AlphaFoldDB" id="A0A327STM7"/>
<name>A0A327STM7_9SPHI</name>
<sequence>MPAPPCLVDKFLSINIMSKLIQIIEDDEAIRDVIEYILQQSEFDVTVAANAREFKINLFNTLPDLILMDVRLPDGNGIQLCRKLKQSLDTRHIPVIIISAHASAEQSSKEAFADDFISKPFDLDDLLKRVENQLA</sequence>
<dbReference type="GO" id="GO:0000160">
    <property type="term" value="P:phosphorelay signal transduction system"/>
    <property type="evidence" value="ECO:0007669"/>
    <property type="project" value="InterPro"/>
</dbReference>
<evidence type="ECO:0000256" key="2">
    <source>
        <dbReference type="PROSITE-ProRule" id="PRU00169"/>
    </source>
</evidence>
<dbReference type="SUPFAM" id="SSF52172">
    <property type="entry name" value="CheY-like"/>
    <property type="match status" value="1"/>
</dbReference>
<organism evidence="4 5">
    <name type="scientific">Pedobacter cryoconitis</name>
    <dbReference type="NCBI Taxonomy" id="188932"/>
    <lineage>
        <taxon>Bacteria</taxon>
        <taxon>Pseudomonadati</taxon>
        <taxon>Bacteroidota</taxon>
        <taxon>Sphingobacteriia</taxon>
        <taxon>Sphingobacteriales</taxon>
        <taxon>Sphingobacteriaceae</taxon>
        <taxon>Pedobacter</taxon>
    </lineage>
</organism>
<dbReference type="Gene3D" id="3.40.50.2300">
    <property type="match status" value="1"/>
</dbReference>
<dbReference type="STRING" id="188932.AY601_4891"/>
<evidence type="ECO:0000313" key="5">
    <source>
        <dbReference type="Proteomes" id="UP000249754"/>
    </source>
</evidence>
<dbReference type="Pfam" id="PF00072">
    <property type="entry name" value="Response_reg"/>
    <property type="match status" value="1"/>
</dbReference>
<protein>
    <submittedName>
        <fullName evidence="4">Response regulator receiver domain-containing protein</fullName>
    </submittedName>
</protein>
<dbReference type="EMBL" id="QLLR01000007">
    <property type="protein sequence ID" value="RAJ31872.1"/>
    <property type="molecule type" value="Genomic_DNA"/>
</dbReference>
<evidence type="ECO:0000256" key="1">
    <source>
        <dbReference type="ARBA" id="ARBA00022553"/>
    </source>
</evidence>
<keyword evidence="1 2" id="KW-0597">Phosphoprotein</keyword>
<feature type="domain" description="Response regulatory" evidence="3">
    <location>
        <begin position="20"/>
        <end position="134"/>
    </location>
</feature>
<dbReference type="Proteomes" id="UP000249754">
    <property type="component" value="Unassembled WGS sequence"/>
</dbReference>
<evidence type="ECO:0000313" key="4">
    <source>
        <dbReference type="EMBL" id="RAJ31872.1"/>
    </source>
</evidence>
<dbReference type="OrthoDB" id="5432534at2"/>
<dbReference type="SMART" id="SM00448">
    <property type="entry name" value="REC"/>
    <property type="match status" value="1"/>
</dbReference>
<dbReference type="PANTHER" id="PTHR44591:SF3">
    <property type="entry name" value="RESPONSE REGULATORY DOMAIN-CONTAINING PROTEIN"/>
    <property type="match status" value="1"/>
</dbReference>
<dbReference type="InterPro" id="IPR011006">
    <property type="entry name" value="CheY-like_superfamily"/>
</dbReference>
<comment type="caution">
    <text evidence="4">The sequence shown here is derived from an EMBL/GenBank/DDBJ whole genome shotgun (WGS) entry which is preliminary data.</text>
</comment>
<accession>A0A327STM7</accession>
<dbReference type="InterPro" id="IPR050595">
    <property type="entry name" value="Bact_response_regulator"/>
</dbReference>
<gene>
    <name evidence="4" type="ORF">LY11_02029</name>
</gene>
<reference evidence="4 5" key="1">
    <citation type="submission" date="2018-06" db="EMBL/GenBank/DDBJ databases">
        <title>Genomic Encyclopedia of Archaeal and Bacterial Type Strains, Phase II (KMG-II): from individual species to whole genera.</title>
        <authorList>
            <person name="Goeker M."/>
        </authorList>
    </citation>
    <scope>NUCLEOTIDE SEQUENCE [LARGE SCALE GENOMIC DNA]</scope>
    <source>
        <strain evidence="4 5">DSM 14825</strain>
    </source>
</reference>
<dbReference type="PANTHER" id="PTHR44591">
    <property type="entry name" value="STRESS RESPONSE REGULATOR PROTEIN 1"/>
    <property type="match status" value="1"/>
</dbReference>